<dbReference type="InterPro" id="IPR042183">
    <property type="entry name" value="MmgE/PrpD_sf_1"/>
</dbReference>
<proteinExistence type="inferred from homology"/>
<dbReference type="SUPFAM" id="SSF103378">
    <property type="entry name" value="2-methylcitrate dehydratase PrpD"/>
    <property type="match status" value="1"/>
</dbReference>
<gene>
    <name evidence="4" type="ORF">ACFOW6_13555</name>
</gene>
<dbReference type="Gene3D" id="1.10.4100.10">
    <property type="entry name" value="2-methylcitrate dehydratase PrpD"/>
    <property type="match status" value="1"/>
</dbReference>
<accession>A0ABV8UPB4</accession>
<keyword evidence="5" id="KW-1185">Reference proteome</keyword>
<dbReference type="PANTHER" id="PTHR16943:SF8">
    <property type="entry name" value="2-METHYLCITRATE DEHYDRATASE"/>
    <property type="match status" value="1"/>
</dbReference>
<feature type="domain" description="MmgE/PrpD N-terminal" evidence="2">
    <location>
        <begin position="21"/>
        <end position="252"/>
    </location>
</feature>
<comment type="similarity">
    <text evidence="1">Belongs to the PrpD family.</text>
</comment>
<dbReference type="InterPro" id="IPR045337">
    <property type="entry name" value="MmgE_PrpD_C"/>
</dbReference>
<reference evidence="5" key="1">
    <citation type="journal article" date="2019" name="Int. J. Syst. Evol. Microbiol.">
        <title>The Global Catalogue of Microorganisms (GCM) 10K type strain sequencing project: providing services to taxonomists for standard genome sequencing and annotation.</title>
        <authorList>
            <consortium name="The Broad Institute Genomics Platform"/>
            <consortium name="The Broad Institute Genome Sequencing Center for Infectious Disease"/>
            <person name="Wu L."/>
            <person name="Ma J."/>
        </authorList>
    </citation>
    <scope>NUCLEOTIDE SEQUENCE [LARGE SCALE GENOMIC DNA]</scope>
    <source>
        <strain evidence="5">CECT 8472</strain>
    </source>
</reference>
<name>A0ABV8UPB4_9PROT</name>
<dbReference type="InterPro" id="IPR036148">
    <property type="entry name" value="MmgE/PrpD_sf"/>
</dbReference>
<dbReference type="InterPro" id="IPR005656">
    <property type="entry name" value="MmgE_PrpD"/>
</dbReference>
<organism evidence="4 5">
    <name type="scientific">Fodinicurvata halophila</name>
    <dbReference type="NCBI Taxonomy" id="1419723"/>
    <lineage>
        <taxon>Bacteria</taxon>
        <taxon>Pseudomonadati</taxon>
        <taxon>Pseudomonadota</taxon>
        <taxon>Alphaproteobacteria</taxon>
        <taxon>Rhodospirillales</taxon>
        <taxon>Rhodovibrionaceae</taxon>
        <taxon>Fodinicurvata</taxon>
    </lineage>
</organism>
<evidence type="ECO:0000313" key="4">
    <source>
        <dbReference type="EMBL" id="MFC4352572.1"/>
    </source>
</evidence>
<dbReference type="Pfam" id="PF03972">
    <property type="entry name" value="MmgE_PrpD_N"/>
    <property type="match status" value="1"/>
</dbReference>
<dbReference type="Gene3D" id="3.30.1330.120">
    <property type="entry name" value="2-methylcitrate dehydratase PrpD"/>
    <property type="match status" value="1"/>
</dbReference>
<dbReference type="EMBL" id="JBHSCW010000007">
    <property type="protein sequence ID" value="MFC4352572.1"/>
    <property type="molecule type" value="Genomic_DNA"/>
</dbReference>
<dbReference type="InterPro" id="IPR045336">
    <property type="entry name" value="MmgE_PrpD_N"/>
</dbReference>
<dbReference type="Pfam" id="PF19305">
    <property type="entry name" value="MmgE_PrpD_C"/>
    <property type="match status" value="1"/>
</dbReference>
<comment type="caution">
    <text evidence="4">The sequence shown here is derived from an EMBL/GenBank/DDBJ whole genome shotgun (WGS) entry which is preliminary data.</text>
</comment>
<sequence>MPATTGDRPMMLQDLVSAALSADATHFEGAPDQKARLCLVDFLACALEASPLPWSRQAAALAPEIEGGVTIIGSAKRTSLEDAAFANGVAGHGLVREDMHAAAIAHLGVVVWPTLLGLAETRRIDGERLLRAAILGYEIGGRLGRAVMTPELARLYRPTGLVGPFAAALAGAVALDLDEATTCSALALAANTCGGLNEWPRHGADEMYFHPGFVARNALRALRLAQAGAWGSPSILEGPAGFFAAYGRTQAPERVQLFPDGQAEILAVFNKQVPACNFAQSACQAALAALRKSDFSPDEIAAVEVDTYEAALNYPGCAARGPFTRPLQAKMSIAYGVAATLACGAIEEENYARLDDPAIARLIDCLEFREDGAFTRAFPGRQAARVTLVSGDGHRFAHEMDDVAFADAELIERRFLKAAETALGQAAANDILTRVRQLDGQADSSAIIGQCGSVQGDTKTDD</sequence>
<evidence type="ECO:0000256" key="1">
    <source>
        <dbReference type="ARBA" id="ARBA00006174"/>
    </source>
</evidence>
<evidence type="ECO:0000259" key="2">
    <source>
        <dbReference type="Pfam" id="PF03972"/>
    </source>
</evidence>
<evidence type="ECO:0000259" key="3">
    <source>
        <dbReference type="Pfam" id="PF19305"/>
    </source>
</evidence>
<dbReference type="PANTHER" id="PTHR16943">
    <property type="entry name" value="2-METHYLCITRATE DEHYDRATASE-RELATED"/>
    <property type="match status" value="1"/>
</dbReference>
<dbReference type="InterPro" id="IPR042188">
    <property type="entry name" value="MmgE/PrpD_sf_2"/>
</dbReference>
<dbReference type="RefSeq" id="WP_382422922.1">
    <property type="nucleotide sequence ID" value="NZ_JBHSCW010000007.1"/>
</dbReference>
<feature type="domain" description="MmgE/PrpD C-terminal" evidence="3">
    <location>
        <begin position="274"/>
        <end position="427"/>
    </location>
</feature>
<protein>
    <submittedName>
        <fullName evidence="4">MmgE/PrpD family protein</fullName>
    </submittedName>
</protein>
<evidence type="ECO:0000313" key="5">
    <source>
        <dbReference type="Proteomes" id="UP001595799"/>
    </source>
</evidence>
<dbReference type="Proteomes" id="UP001595799">
    <property type="component" value="Unassembled WGS sequence"/>
</dbReference>